<dbReference type="GO" id="GO:0008270">
    <property type="term" value="F:zinc ion binding"/>
    <property type="evidence" value="ECO:0007669"/>
    <property type="project" value="InterPro"/>
</dbReference>
<dbReference type="GO" id="GO:0000981">
    <property type="term" value="F:DNA-binding transcription factor activity, RNA polymerase II-specific"/>
    <property type="evidence" value="ECO:0007669"/>
    <property type="project" value="InterPro"/>
</dbReference>
<keyword evidence="9" id="KW-1185">Reference proteome</keyword>
<keyword evidence="2" id="KW-0479">Metal-binding</keyword>
<dbReference type="InterPro" id="IPR007219">
    <property type="entry name" value="XnlR_reg_dom"/>
</dbReference>
<name>A0AAD4C1B2_BOLED</name>
<organism evidence="8 9">
    <name type="scientific">Boletus edulis BED1</name>
    <dbReference type="NCBI Taxonomy" id="1328754"/>
    <lineage>
        <taxon>Eukaryota</taxon>
        <taxon>Fungi</taxon>
        <taxon>Dikarya</taxon>
        <taxon>Basidiomycota</taxon>
        <taxon>Agaricomycotina</taxon>
        <taxon>Agaricomycetes</taxon>
        <taxon>Agaricomycetidae</taxon>
        <taxon>Boletales</taxon>
        <taxon>Boletineae</taxon>
        <taxon>Boletaceae</taxon>
        <taxon>Boletoideae</taxon>
        <taxon>Boletus</taxon>
    </lineage>
</organism>
<feature type="compositionally biased region" description="Low complexity" evidence="6">
    <location>
        <begin position="99"/>
        <end position="112"/>
    </location>
</feature>
<evidence type="ECO:0000313" key="8">
    <source>
        <dbReference type="EMBL" id="KAF8444956.1"/>
    </source>
</evidence>
<dbReference type="Proteomes" id="UP001194468">
    <property type="component" value="Unassembled WGS sequence"/>
</dbReference>
<evidence type="ECO:0000256" key="5">
    <source>
        <dbReference type="ARBA" id="ARBA00023242"/>
    </source>
</evidence>
<dbReference type="Pfam" id="PF00172">
    <property type="entry name" value="Zn_clus"/>
    <property type="match status" value="1"/>
</dbReference>
<dbReference type="InterPro" id="IPR036864">
    <property type="entry name" value="Zn2-C6_fun-type_DNA-bd_sf"/>
</dbReference>
<proteinExistence type="predicted"/>
<sequence>MASNLPVTPPPTLQRGKACLRCRKRKMRCDGTKPACQQCVRAKKPDACQYDDGKGKTRTQLLRENIERLEQRIRELEDPEYTSPSVTLHDPHFHRRSESSSSSLVGSPGSTGFSAPHSPLPPSATSSPQHSWIQGVPSPSPTPFSDAFRIEKQQPTVDLALMLVDIFSSHQHQCLLGLHMGRLRESFTQPSTEQHHPCLTNAIFLWACYISRPGPLSEHESHYLNRSLEGLSDALQYNDRVLDVIQASCLLSVYFLSNGRALEGSYHAAAAASLTMQCGLHGAIMNRSVFESTGVMAPLQLEPAKDAIEQGERILTFWQVFVLDRCWSAVLQKPTTIPDGPEGSLSILMPWPQAMEDYESGQIDDLHSFSTIRTFFDGPLSNLGGCFSPLAPRVKASALFYHARHLASNWDQRRRFDPAGYLHSSNDYAALSLSSAFMDDFQNLEHTIACFLSTLIPAHQLDATIPDDKHAYIATHTLAHVAIIHLYYSFGHEDPVAYEKCLRAARCCVSITKSIAETDYEFLDPILGPCWTAAMDTLIRELNVIESSWPIVNSAEVRNEIGTLLYAMTSLGSKYPLLGYSVAKVQKRLSGL</sequence>
<reference evidence="8" key="2">
    <citation type="journal article" date="2020" name="Nat. Commun.">
        <title>Large-scale genome sequencing of mycorrhizal fungi provides insights into the early evolution of symbiotic traits.</title>
        <authorList>
            <person name="Miyauchi S."/>
            <person name="Kiss E."/>
            <person name="Kuo A."/>
            <person name="Drula E."/>
            <person name="Kohler A."/>
            <person name="Sanchez-Garcia M."/>
            <person name="Morin E."/>
            <person name="Andreopoulos B."/>
            <person name="Barry K.W."/>
            <person name="Bonito G."/>
            <person name="Buee M."/>
            <person name="Carver A."/>
            <person name="Chen C."/>
            <person name="Cichocki N."/>
            <person name="Clum A."/>
            <person name="Culley D."/>
            <person name="Crous P.W."/>
            <person name="Fauchery L."/>
            <person name="Girlanda M."/>
            <person name="Hayes R.D."/>
            <person name="Keri Z."/>
            <person name="LaButti K."/>
            <person name="Lipzen A."/>
            <person name="Lombard V."/>
            <person name="Magnuson J."/>
            <person name="Maillard F."/>
            <person name="Murat C."/>
            <person name="Nolan M."/>
            <person name="Ohm R.A."/>
            <person name="Pangilinan J."/>
            <person name="Pereira M.F."/>
            <person name="Perotto S."/>
            <person name="Peter M."/>
            <person name="Pfister S."/>
            <person name="Riley R."/>
            <person name="Sitrit Y."/>
            <person name="Stielow J.B."/>
            <person name="Szollosi G."/>
            <person name="Zifcakova L."/>
            <person name="Stursova M."/>
            <person name="Spatafora J.W."/>
            <person name="Tedersoo L."/>
            <person name="Vaario L.M."/>
            <person name="Yamada A."/>
            <person name="Yan M."/>
            <person name="Wang P."/>
            <person name="Xu J."/>
            <person name="Bruns T."/>
            <person name="Baldrian P."/>
            <person name="Vilgalys R."/>
            <person name="Dunand C."/>
            <person name="Henrissat B."/>
            <person name="Grigoriev I.V."/>
            <person name="Hibbett D."/>
            <person name="Nagy L.G."/>
            <person name="Martin F.M."/>
        </authorList>
    </citation>
    <scope>NUCLEOTIDE SEQUENCE</scope>
    <source>
        <strain evidence="8">BED1</strain>
    </source>
</reference>
<protein>
    <recommendedName>
        <fullName evidence="7">Zn(2)-C6 fungal-type domain-containing protein</fullName>
    </recommendedName>
</protein>
<dbReference type="CDD" id="cd14725">
    <property type="entry name" value="ZIP_Gal4-like_2"/>
    <property type="match status" value="1"/>
</dbReference>
<dbReference type="GO" id="GO:0006351">
    <property type="term" value="P:DNA-templated transcription"/>
    <property type="evidence" value="ECO:0007669"/>
    <property type="project" value="InterPro"/>
</dbReference>
<dbReference type="InterPro" id="IPR001138">
    <property type="entry name" value="Zn2Cys6_DnaBD"/>
</dbReference>
<accession>A0AAD4C1B2</accession>
<dbReference type="GO" id="GO:0005634">
    <property type="term" value="C:nucleus"/>
    <property type="evidence" value="ECO:0007669"/>
    <property type="project" value="UniProtKB-SubCell"/>
</dbReference>
<gene>
    <name evidence="8" type="ORF">L210DRAFT_980949</name>
</gene>
<keyword evidence="5" id="KW-0539">Nucleus</keyword>
<dbReference type="PANTHER" id="PTHR47338">
    <property type="entry name" value="ZN(II)2CYS6 TRANSCRIPTION FACTOR (EUROFUNG)-RELATED"/>
    <property type="match status" value="1"/>
</dbReference>
<dbReference type="Pfam" id="PF04082">
    <property type="entry name" value="Fungal_trans"/>
    <property type="match status" value="1"/>
</dbReference>
<keyword evidence="4" id="KW-0804">Transcription</keyword>
<evidence type="ECO:0000256" key="3">
    <source>
        <dbReference type="ARBA" id="ARBA00023015"/>
    </source>
</evidence>
<dbReference type="EMBL" id="WHUW01000006">
    <property type="protein sequence ID" value="KAF8444956.1"/>
    <property type="molecule type" value="Genomic_DNA"/>
</dbReference>
<evidence type="ECO:0000256" key="2">
    <source>
        <dbReference type="ARBA" id="ARBA00022723"/>
    </source>
</evidence>
<dbReference type="PROSITE" id="PS50048">
    <property type="entry name" value="ZN2_CY6_FUNGAL_2"/>
    <property type="match status" value="1"/>
</dbReference>
<dbReference type="PROSITE" id="PS00463">
    <property type="entry name" value="ZN2_CY6_FUNGAL_1"/>
    <property type="match status" value="1"/>
</dbReference>
<dbReference type="InterPro" id="IPR050815">
    <property type="entry name" value="TF_fung"/>
</dbReference>
<evidence type="ECO:0000256" key="1">
    <source>
        <dbReference type="ARBA" id="ARBA00004123"/>
    </source>
</evidence>
<evidence type="ECO:0000256" key="6">
    <source>
        <dbReference type="SAM" id="MobiDB-lite"/>
    </source>
</evidence>
<reference evidence="8" key="1">
    <citation type="submission" date="2019-10" db="EMBL/GenBank/DDBJ databases">
        <authorList>
            <consortium name="DOE Joint Genome Institute"/>
            <person name="Kuo A."/>
            <person name="Miyauchi S."/>
            <person name="Kiss E."/>
            <person name="Drula E."/>
            <person name="Kohler A."/>
            <person name="Sanchez-Garcia M."/>
            <person name="Andreopoulos B."/>
            <person name="Barry K.W."/>
            <person name="Bonito G."/>
            <person name="Buee M."/>
            <person name="Carver A."/>
            <person name="Chen C."/>
            <person name="Cichocki N."/>
            <person name="Clum A."/>
            <person name="Culley D."/>
            <person name="Crous P.W."/>
            <person name="Fauchery L."/>
            <person name="Girlanda M."/>
            <person name="Hayes R."/>
            <person name="Keri Z."/>
            <person name="LaButti K."/>
            <person name="Lipzen A."/>
            <person name="Lombard V."/>
            <person name="Magnuson J."/>
            <person name="Maillard F."/>
            <person name="Morin E."/>
            <person name="Murat C."/>
            <person name="Nolan M."/>
            <person name="Ohm R."/>
            <person name="Pangilinan J."/>
            <person name="Pereira M."/>
            <person name="Perotto S."/>
            <person name="Peter M."/>
            <person name="Riley R."/>
            <person name="Sitrit Y."/>
            <person name="Stielow B."/>
            <person name="Szollosi G."/>
            <person name="Zifcakova L."/>
            <person name="Stursova M."/>
            <person name="Spatafora J.W."/>
            <person name="Tedersoo L."/>
            <person name="Vaario L.-M."/>
            <person name="Yamada A."/>
            <person name="Yan M."/>
            <person name="Wang P."/>
            <person name="Xu J."/>
            <person name="Bruns T."/>
            <person name="Baldrian P."/>
            <person name="Vilgalys R."/>
            <person name="Henrissat B."/>
            <person name="Grigoriev I.V."/>
            <person name="Hibbett D."/>
            <person name="Nagy L.G."/>
            <person name="Martin F.M."/>
        </authorList>
    </citation>
    <scope>NUCLEOTIDE SEQUENCE</scope>
    <source>
        <strain evidence="8">BED1</strain>
    </source>
</reference>
<keyword evidence="3" id="KW-0805">Transcription regulation</keyword>
<dbReference type="Gene3D" id="4.10.240.10">
    <property type="entry name" value="Zn(2)-C6 fungal-type DNA-binding domain"/>
    <property type="match status" value="1"/>
</dbReference>
<dbReference type="SMART" id="SM00066">
    <property type="entry name" value="GAL4"/>
    <property type="match status" value="1"/>
</dbReference>
<dbReference type="AlphaFoldDB" id="A0AAD4C1B2"/>
<dbReference type="PANTHER" id="PTHR47338:SF29">
    <property type="entry name" value="ZN(2)-C6 FUNGAL-TYPE DOMAIN-CONTAINING PROTEIN"/>
    <property type="match status" value="1"/>
</dbReference>
<evidence type="ECO:0000313" key="9">
    <source>
        <dbReference type="Proteomes" id="UP001194468"/>
    </source>
</evidence>
<dbReference type="SUPFAM" id="SSF57701">
    <property type="entry name" value="Zn2/Cys6 DNA-binding domain"/>
    <property type="match status" value="1"/>
</dbReference>
<feature type="region of interest" description="Disordered" evidence="6">
    <location>
        <begin position="73"/>
        <end position="138"/>
    </location>
</feature>
<feature type="compositionally biased region" description="Polar residues" evidence="6">
    <location>
        <begin position="123"/>
        <end position="132"/>
    </location>
</feature>
<evidence type="ECO:0000259" key="7">
    <source>
        <dbReference type="PROSITE" id="PS50048"/>
    </source>
</evidence>
<comment type="subcellular location">
    <subcellularLocation>
        <location evidence="1">Nucleus</location>
    </subcellularLocation>
</comment>
<dbReference type="GO" id="GO:0003677">
    <property type="term" value="F:DNA binding"/>
    <property type="evidence" value="ECO:0007669"/>
    <property type="project" value="InterPro"/>
</dbReference>
<evidence type="ECO:0000256" key="4">
    <source>
        <dbReference type="ARBA" id="ARBA00023163"/>
    </source>
</evidence>
<dbReference type="CDD" id="cd12148">
    <property type="entry name" value="fungal_TF_MHR"/>
    <property type="match status" value="1"/>
</dbReference>
<feature type="domain" description="Zn(2)-C6 fungal-type" evidence="7">
    <location>
        <begin position="18"/>
        <end position="50"/>
    </location>
</feature>
<comment type="caution">
    <text evidence="8">The sequence shown here is derived from an EMBL/GenBank/DDBJ whole genome shotgun (WGS) entry which is preliminary data.</text>
</comment>
<dbReference type="CDD" id="cd00067">
    <property type="entry name" value="GAL4"/>
    <property type="match status" value="1"/>
</dbReference>